<protein>
    <submittedName>
        <fullName evidence="1">Uncharacterized protein</fullName>
    </submittedName>
</protein>
<reference evidence="1" key="1">
    <citation type="journal article" date="2021" name="Proc. Natl. Acad. Sci. U.S.A.">
        <title>A Catalog of Tens of Thousands of Viruses from Human Metagenomes Reveals Hidden Associations with Chronic Diseases.</title>
        <authorList>
            <person name="Tisza M.J."/>
            <person name="Buck C.B."/>
        </authorList>
    </citation>
    <scope>NUCLEOTIDE SEQUENCE</scope>
    <source>
        <strain evidence="1">Ct4Z13</strain>
    </source>
</reference>
<organism evidence="1">
    <name type="scientific">Siphoviridae sp. ct4Z13</name>
    <dbReference type="NCBI Taxonomy" id="2827778"/>
    <lineage>
        <taxon>Viruses</taxon>
        <taxon>Duplodnaviria</taxon>
        <taxon>Heunggongvirae</taxon>
        <taxon>Uroviricota</taxon>
        <taxon>Caudoviricetes</taxon>
    </lineage>
</organism>
<evidence type="ECO:0000313" key="1">
    <source>
        <dbReference type="EMBL" id="DAF48286.1"/>
    </source>
</evidence>
<name>A0A8S5SBH6_9CAUD</name>
<dbReference type="EMBL" id="BK032566">
    <property type="protein sequence ID" value="DAF48286.1"/>
    <property type="molecule type" value="Genomic_DNA"/>
</dbReference>
<sequence length="325" mass="33621">MSFVTDSILKTALGKIKAWGEGKFVAQESGKGLSTNDYTTAEKTKLSGIAEGANKYVHPSYTAQKSGLYKVTVDATGHVSGATAAAKADITALGIPAQDTTYSNMTAATASAAGKAGLVPAPAAGKQASFLRGDGTWVVPENTTYADATTSTHGLMSAADKTKLNGVATGAQVNKIESVKVNGTALTPDSSKAVNVDLSAYAKSADVTKEIASAVSGVTQIDYSVVEQLPSTGKKGVIYLVASSGSGNNIYDEYIYINSKFEKLGSREMDLSSYAKKTDIPTKVSSLTNDSGYQTAAQVTSAINTKLVVMADAELNAMWTEVFGA</sequence>
<proteinExistence type="predicted"/>
<accession>A0A8S5SBH6</accession>